<sequence>MPFDKIVAGARGFGEFGCRDGFAVKFRQHRNIVSAVGYEIDIIDIAFVINVNGCGIIVFDNFLKEEFGGKSIHCFCNGFRFCAGQTRHPRINRGRSTGKGCIRILIIMVDGIRSGIRCINNINGFAFCRHAAAAYDKRIGGVARNNRRSMTVRFADFKFAGKRCGHSDFNII</sequence>
<protein>
    <submittedName>
        <fullName evidence="1">Uncharacterized protein</fullName>
    </submittedName>
</protein>
<proteinExistence type="predicted"/>
<gene>
    <name evidence="1" type="ORF">MmiEs2_16540</name>
</gene>
<accession>A0AA96VC68</accession>
<dbReference type="EMBL" id="CP131062">
    <property type="protein sequence ID" value="WNY29425.1"/>
    <property type="molecule type" value="Genomic_DNA"/>
</dbReference>
<reference evidence="1 2" key="1">
    <citation type="submission" date="2023-07" db="EMBL/GenBank/DDBJ databases">
        <title>Closed genome sequence of Methanimicrococcus sp. Es2.</title>
        <authorList>
            <person name="Protasov E."/>
            <person name="Platt K."/>
            <person name="Reeh H."/>
            <person name="Poehlein A."/>
            <person name="Daniel R."/>
            <person name="Brune A."/>
        </authorList>
    </citation>
    <scope>NUCLEOTIDE SEQUENCE [LARGE SCALE GENOMIC DNA]</scope>
    <source>
        <strain evidence="1 2">Es2</strain>
    </source>
</reference>
<organism evidence="1 2">
    <name type="scientific">Methanimicrococcus stummii</name>
    <dbReference type="NCBI Taxonomy" id="3028294"/>
    <lineage>
        <taxon>Archaea</taxon>
        <taxon>Methanobacteriati</taxon>
        <taxon>Methanobacteriota</taxon>
        <taxon>Stenosarchaea group</taxon>
        <taxon>Methanomicrobia</taxon>
        <taxon>Methanosarcinales</taxon>
        <taxon>Methanosarcinaceae</taxon>
        <taxon>Methanimicrococcus</taxon>
    </lineage>
</organism>
<dbReference type="AlphaFoldDB" id="A0AA96VC68"/>
<evidence type="ECO:0000313" key="2">
    <source>
        <dbReference type="Proteomes" id="UP001302662"/>
    </source>
</evidence>
<evidence type="ECO:0000313" key="1">
    <source>
        <dbReference type="EMBL" id="WNY29425.1"/>
    </source>
</evidence>
<dbReference type="Proteomes" id="UP001302662">
    <property type="component" value="Chromosome"/>
</dbReference>
<keyword evidence="2" id="KW-1185">Reference proteome</keyword>
<name>A0AA96VC68_9EURY</name>
<dbReference type="KEGG" id="mees:MmiEs2_16540"/>